<evidence type="ECO:0000256" key="2">
    <source>
        <dbReference type="ARBA" id="ARBA00022741"/>
    </source>
</evidence>
<dbReference type="InterPro" id="IPR003593">
    <property type="entry name" value="AAA+_ATPase"/>
</dbReference>
<keyword evidence="1" id="KW-0813">Transport</keyword>
<dbReference type="Pfam" id="PF00005">
    <property type="entry name" value="ABC_tran"/>
    <property type="match status" value="1"/>
</dbReference>
<evidence type="ECO:0000313" key="6">
    <source>
        <dbReference type="Proteomes" id="UP001314903"/>
    </source>
</evidence>
<name>A0ABS4KFA8_9FIRM</name>
<reference evidence="5 6" key="1">
    <citation type="submission" date="2021-03" db="EMBL/GenBank/DDBJ databases">
        <title>Genomic Encyclopedia of Type Strains, Phase IV (KMG-IV): sequencing the most valuable type-strain genomes for metagenomic binning, comparative biology and taxonomic classification.</title>
        <authorList>
            <person name="Goeker M."/>
        </authorList>
    </citation>
    <scope>NUCLEOTIDE SEQUENCE [LARGE SCALE GENOMIC DNA]</scope>
    <source>
        <strain evidence="5 6">DSM 27512</strain>
    </source>
</reference>
<dbReference type="Gene3D" id="3.40.50.300">
    <property type="entry name" value="P-loop containing nucleotide triphosphate hydrolases"/>
    <property type="match status" value="1"/>
</dbReference>
<dbReference type="EMBL" id="JAGGLI010000002">
    <property type="protein sequence ID" value="MBP2026462.1"/>
    <property type="molecule type" value="Genomic_DNA"/>
</dbReference>
<gene>
    <name evidence="5" type="ORF">J2Z35_000251</name>
</gene>
<evidence type="ECO:0000313" key="5">
    <source>
        <dbReference type="EMBL" id="MBP2026462.1"/>
    </source>
</evidence>
<dbReference type="SMART" id="SM00382">
    <property type="entry name" value="AAA"/>
    <property type="match status" value="1"/>
</dbReference>
<dbReference type="PANTHER" id="PTHR42781">
    <property type="entry name" value="SPERMIDINE/PUTRESCINE IMPORT ATP-BINDING PROTEIN POTA"/>
    <property type="match status" value="1"/>
</dbReference>
<dbReference type="RefSeq" id="WP_209658562.1">
    <property type="nucleotide sequence ID" value="NZ_JAGGLI010000002.1"/>
</dbReference>
<dbReference type="PROSITE" id="PS00211">
    <property type="entry name" value="ABC_TRANSPORTER_1"/>
    <property type="match status" value="1"/>
</dbReference>
<accession>A0ABS4KFA8</accession>
<evidence type="ECO:0000256" key="1">
    <source>
        <dbReference type="ARBA" id="ARBA00022448"/>
    </source>
</evidence>
<keyword evidence="6" id="KW-1185">Reference proteome</keyword>
<dbReference type="InterPro" id="IPR050093">
    <property type="entry name" value="ABC_SmlMolc_Importer"/>
</dbReference>
<dbReference type="SUPFAM" id="SSF52540">
    <property type="entry name" value="P-loop containing nucleoside triphosphate hydrolases"/>
    <property type="match status" value="1"/>
</dbReference>
<proteinExistence type="predicted"/>
<protein>
    <submittedName>
        <fullName evidence="5">Iron(III) transport system ATP-binding protein</fullName>
    </submittedName>
</protein>
<dbReference type="Proteomes" id="UP001314903">
    <property type="component" value="Unassembled WGS sequence"/>
</dbReference>
<dbReference type="PANTHER" id="PTHR42781:SF4">
    <property type="entry name" value="SPERMIDINE_PUTRESCINE IMPORT ATP-BINDING PROTEIN POTA"/>
    <property type="match status" value="1"/>
</dbReference>
<dbReference type="InterPro" id="IPR027417">
    <property type="entry name" value="P-loop_NTPase"/>
</dbReference>
<dbReference type="Gene3D" id="2.40.50.100">
    <property type="match status" value="1"/>
</dbReference>
<keyword evidence="3 5" id="KW-0067">ATP-binding</keyword>
<keyword evidence="2" id="KW-0547">Nucleotide-binding</keyword>
<dbReference type="PROSITE" id="PS50893">
    <property type="entry name" value="ABC_TRANSPORTER_2"/>
    <property type="match status" value="1"/>
</dbReference>
<evidence type="ECO:0000259" key="4">
    <source>
        <dbReference type="PROSITE" id="PS50893"/>
    </source>
</evidence>
<organism evidence="5 6">
    <name type="scientific">Acetoanaerobium pronyense</name>
    <dbReference type="NCBI Taxonomy" id="1482736"/>
    <lineage>
        <taxon>Bacteria</taxon>
        <taxon>Bacillati</taxon>
        <taxon>Bacillota</taxon>
        <taxon>Clostridia</taxon>
        <taxon>Peptostreptococcales</taxon>
        <taxon>Filifactoraceae</taxon>
        <taxon>Acetoanaerobium</taxon>
    </lineage>
</organism>
<comment type="caution">
    <text evidence="5">The sequence shown here is derived from an EMBL/GenBank/DDBJ whole genome shotgun (WGS) entry which is preliminary data.</text>
</comment>
<dbReference type="InterPro" id="IPR017871">
    <property type="entry name" value="ABC_transporter-like_CS"/>
</dbReference>
<evidence type="ECO:0000256" key="3">
    <source>
        <dbReference type="ARBA" id="ARBA00022840"/>
    </source>
</evidence>
<dbReference type="GO" id="GO:0005524">
    <property type="term" value="F:ATP binding"/>
    <property type="evidence" value="ECO:0007669"/>
    <property type="project" value="UniProtKB-KW"/>
</dbReference>
<feature type="domain" description="ABC transporter" evidence="4">
    <location>
        <begin position="3"/>
        <end position="234"/>
    </location>
</feature>
<dbReference type="InterPro" id="IPR003439">
    <property type="entry name" value="ABC_transporter-like_ATP-bd"/>
</dbReference>
<sequence>MYLNIQNVTKEFDKFEAVKNFSLEVKEGELISLLGPSGCGKTTMLRMIGGFLNPSKGFIYLENKDITKTPPEKRPVSTVFQNYALFPHLNVLENVLYGLKNKKILSKKAMLEKAIKMLDIVGMTEYKSRSVSELSGGQQQRVALARSLVLGPKVLLMDEPLSNLDAKLRVKMREEIKKIQRELKITMIFVTHDQEEAISISDKIVVMNEGKVIQIGAPKEIYEKPENIFVANFIGRANTLIIKGEKIIVRPENVQLSFQEKSYKGEIIEKNYLGFFTTYGIKSFFDEKEHIIYSDLLGSENEFEIKDEVFFDFKSIHYL</sequence>